<evidence type="ECO:0000313" key="3">
    <source>
        <dbReference type="Proteomes" id="UP000287651"/>
    </source>
</evidence>
<reference evidence="2 3" key="1">
    <citation type="journal article" date="2014" name="Agronomy (Basel)">
        <title>A Draft Genome Sequence for Ensete ventricosum, the Drought-Tolerant Tree Against Hunger.</title>
        <authorList>
            <person name="Harrison J."/>
            <person name="Moore K.A."/>
            <person name="Paszkiewicz K."/>
            <person name="Jones T."/>
            <person name="Grant M."/>
            <person name="Ambacheew D."/>
            <person name="Muzemil S."/>
            <person name="Studholme D.J."/>
        </authorList>
    </citation>
    <scope>NUCLEOTIDE SEQUENCE [LARGE SCALE GENOMIC DNA]</scope>
</reference>
<name>A0A426X152_ENSVE</name>
<comment type="caution">
    <text evidence="2">The sequence shown here is derived from an EMBL/GenBank/DDBJ whole genome shotgun (WGS) entry which is preliminary data.</text>
</comment>
<accession>A0A426X152</accession>
<sequence length="102" mass="11945">MEANETEESSCCMMPNFYTELHITRCQMICPADGNGARKVFDEVRRIRRRRAESNVPCTGRRPWCRGNCIYVKAKHMFKSDVNDPHALSHLRPQNSYRRPQS</sequence>
<proteinExistence type="predicted"/>
<dbReference type="EMBL" id="AMZH03029684">
    <property type="protein sequence ID" value="RRT33193.1"/>
    <property type="molecule type" value="Genomic_DNA"/>
</dbReference>
<feature type="compositionally biased region" description="Polar residues" evidence="1">
    <location>
        <begin position="92"/>
        <end position="102"/>
    </location>
</feature>
<protein>
    <submittedName>
        <fullName evidence="2">Uncharacterized protein</fullName>
    </submittedName>
</protein>
<dbReference type="Proteomes" id="UP000287651">
    <property type="component" value="Unassembled WGS sequence"/>
</dbReference>
<evidence type="ECO:0000256" key="1">
    <source>
        <dbReference type="SAM" id="MobiDB-lite"/>
    </source>
</evidence>
<evidence type="ECO:0000313" key="2">
    <source>
        <dbReference type="EMBL" id="RRT33193.1"/>
    </source>
</evidence>
<gene>
    <name evidence="2" type="ORF">B296_00048724</name>
</gene>
<feature type="region of interest" description="Disordered" evidence="1">
    <location>
        <begin position="82"/>
        <end position="102"/>
    </location>
</feature>
<organism evidence="2 3">
    <name type="scientific">Ensete ventricosum</name>
    <name type="common">Abyssinian banana</name>
    <name type="synonym">Musa ensete</name>
    <dbReference type="NCBI Taxonomy" id="4639"/>
    <lineage>
        <taxon>Eukaryota</taxon>
        <taxon>Viridiplantae</taxon>
        <taxon>Streptophyta</taxon>
        <taxon>Embryophyta</taxon>
        <taxon>Tracheophyta</taxon>
        <taxon>Spermatophyta</taxon>
        <taxon>Magnoliopsida</taxon>
        <taxon>Liliopsida</taxon>
        <taxon>Zingiberales</taxon>
        <taxon>Musaceae</taxon>
        <taxon>Ensete</taxon>
    </lineage>
</organism>
<dbReference type="AlphaFoldDB" id="A0A426X152"/>